<dbReference type="InterPro" id="IPR012336">
    <property type="entry name" value="Thioredoxin-like_fold"/>
</dbReference>
<dbReference type="SUPFAM" id="SSF52833">
    <property type="entry name" value="Thioredoxin-like"/>
    <property type="match status" value="1"/>
</dbReference>
<sequence length="183" mass="20377">ECCRDCCKKCCPKWCSDLCKRFCGKDCGDLCCCTCCCLCCGGCAAIAAFAASVSNPFTMTNILLNDRVDILIAFLGMVFLAKTGSCCKTPAEILEKNYKKDVVYLYQFPGTPTCSSISPFCIKVEAFCRLHGISFERRDTYTARGANDLLPFIELNGERHSDSEIIVRRLTLIFKIKAYPDEQ</sequence>
<dbReference type="InterPro" id="IPR050931">
    <property type="entry name" value="Mito_Protein_Transport_Metaxin"/>
</dbReference>
<dbReference type="EMBL" id="BTSY01000004">
    <property type="protein sequence ID" value="GMT21619.1"/>
    <property type="molecule type" value="Genomic_DNA"/>
</dbReference>
<dbReference type="AlphaFoldDB" id="A0AAV5VQ05"/>
<dbReference type="InterPro" id="IPR036249">
    <property type="entry name" value="Thioredoxin-like_sf"/>
</dbReference>
<feature type="domain" description="Thioredoxin-like fold" evidence="1">
    <location>
        <begin position="119"/>
        <end position="174"/>
    </location>
</feature>
<name>A0AAV5VQ05_9BILA</name>
<proteinExistence type="predicted"/>
<dbReference type="PANTHER" id="PTHR12289">
    <property type="entry name" value="METAXIN RELATED"/>
    <property type="match status" value="1"/>
</dbReference>
<reference evidence="2" key="1">
    <citation type="submission" date="2023-10" db="EMBL/GenBank/DDBJ databases">
        <title>Genome assembly of Pristionchus species.</title>
        <authorList>
            <person name="Yoshida K."/>
            <person name="Sommer R.J."/>
        </authorList>
    </citation>
    <scope>NUCLEOTIDE SEQUENCE</scope>
    <source>
        <strain evidence="2">RS5133</strain>
    </source>
</reference>
<dbReference type="PANTHER" id="PTHR12289:SF32">
    <property type="entry name" value="GST_C_6 DOMAIN-CONTAINING PROTEIN"/>
    <property type="match status" value="1"/>
</dbReference>
<gene>
    <name evidence="2" type="ORF">PFISCL1PPCAC_12916</name>
</gene>
<keyword evidence="3" id="KW-1185">Reference proteome</keyword>
<evidence type="ECO:0000313" key="3">
    <source>
        <dbReference type="Proteomes" id="UP001432322"/>
    </source>
</evidence>
<comment type="caution">
    <text evidence="2">The sequence shown here is derived from an EMBL/GenBank/DDBJ whole genome shotgun (WGS) entry which is preliminary data.</text>
</comment>
<feature type="non-terminal residue" evidence="2">
    <location>
        <position position="1"/>
    </location>
</feature>
<organism evidence="2 3">
    <name type="scientific">Pristionchus fissidentatus</name>
    <dbReference type="NCBI Taxonomy" id="1538716"/>
    <lineage>
        <taxon>Eukaryota</taxon>
        <taxon>Metazoa</taxon>
        <taxon>Ecdysozoa</taxon>
        <taxon>Nematoda</taxon>
        <taxon>Chromadorea</taxon>
        <taxon>Rhabditida</taxon>
        <taxon>Rhabditina</taxon>
        <taxon>Diplogasteromorpha</taxon>
        <taxon>Diplogasteroidea</taxon>
        <taxon>Neodiplogasteridae</taxon>
        <taxon>Pristionchus</taxon>
    </lineage>
</organism>
<feature type="non-terminal residue" evidence="2">
    <location>
        <position position="183"/>
    </location>
</feature>
<protein>
    <recommendedName>
        <fullName evidence="1">Thioredoxin-like fold domain-containing protein</fullName>
    </recommendedName>
</protein>
<dbReference type="Proteomes" id="UP001432322">
    <property type="component" value="Unassembled WGS sequence"/>
</dbReference>
<evidence type="ECO:0000259" key="1">
    <source>
        <dbReference type="Pfam" id="PF17172"/>
    </source>
</evidence>
<dbReference type="GO" id="GO:0005737">
    <property type="term" value="C:cytoplasm"/>
    <property type="evidence" value="ECO:0007669"/>
    <property type="project" value="TreeGrafter"/>
</dbReference>
<dbReference type="Pfam" id="PF17172">
    <property type="entry name" value="GST_N_4"/>
    <property type="match status" value="1"/>
</dbReference>
<evidence type="ECO:0000313" key="2">
    <source>
        <dbReference type="EMBL" id="GMT21619.1"/>
    </source>
</evidence>
<accession>A0AAV5VQ05</accession>